<feature type="compositionally biased region" description="Basic and acidic residues" evidence="1">
    <location>
        <begin position="1043"/>
        <end position="1061"/>
    </location>
</feature>
<feature type="compositionally biased region" description="Polar residues" evidence="1">
    <location>
        <begin position="269"/>
        <end position="281"/>
    </location>
</feature>
<name>A0A9P5YQN5_9AGAR</name>
<feature type="compositionally biased region" description="Gly residues" evidence="1">
    <location>
        <begin position="639"/>
        <end position="653"/>
    </location>
</feature>
<feature type="compositionally biased region" description="Basic and acidic residues" evidence="1">
    <location>
        <begin position="477"/>
        <end position="494"/>
    </location>
</feature>
<feature type="compositionally biased region" description="Low complexity" evidence="1">
    <location>
        <begin position="981"/>
        <end position="999"/>
    </location>
</feature>
<feature type="compositionally biased region" description="Pro residues" evidence="1">
    <location>
        <begin position="798"/>
        <end position="808"/>
    </location>
</feature>
<feature type="compositionally biased region" description="Basic and acidic residues" evidence="1">
    <location>
        <begin position="581"/>
        <end position="596"/>
    </location>
</feature>
<gene>
    <name evidence="2" type="ORF">BDN70DRAFT_885650</name>
</gene>
<feature type="compositionally biased region" description="Low complexity" evidence="1">
    <location>
        <begin position="21"/>
        <end position="30"/>
    </location>
</feature>
<reference evidence="2" key="1">
    <citation type="submission" date="2020-11" db="EMBL/GenBank/DDBJ databases">
        <authorList>
            <consortium name="DOE Joint Genome Institute"/>
            <person name="Ahrendt S."/>
            <person name="Riley R."/>
            <person name="Andreopoulos W."/>
            <person name="Labutti K."/>
            <person name="Pangilinan J."/>
            <person name="Ruiz-Duenas F.J."/>
            <person name="Barrasa J.M."/>
            <person name="Sanchez-Garcia M."/>
            <person name="Camarero S."/>
            <person name="Miyauchi S."/>
            <person name="Serrano A."/>
            <person name="Linde D."/>
            <person name="Babiker R."/>
            <person name="Drula E."/>
            <person name="Ayuso-Fernandez I."/>
            <person name="Pacheco R."/>
            <person name="Padilla G."/>
            <person name="Ferreira P."/>
            <person name="Barriuso J."/>
            <person name="Kellner H."/>
            <person name="Castanera R."/>
            <person name="Alfaro M."/>
            <person name="Ramirez L."/>
            <person name="Pisabarro A.G."/>
            <person name="Kuo A."/>
            <person name="Tritt A."/>
            <person name="Lipzen A."/>
            <person name="He G."/>
            <person name="Yan M."/>
            <person name="Ng V."/>
            <person name="Cullen D."/>
            <person name="Martin F."/>
            <person name="Rosso M.-N."/>
            <person name="Henrissat B."/>
            <person name="Hibbett D."/>
            <person name="Martinez A.T."/>
            <person name="Grigoriev I.V."/>
        </authorList>
    </citation>
    <scope>NUCLEOTIDE SEQUENCE</scope>
    <source>
        <strain evidence="2">CIRM-BRFM 674</strain>
    </source>
</reference>
<feature type="compositionally biased region" description="Polar residues" evidence="1">
    <location>
        <begin position="535"/>
        <end position="559"/>
    </location>
</feature>
<protein>
    <submittedName>
        <fullName evidence="2">Uncharacterized protein</fullName>
    </submittedName>
</protein>
<evidence type="ECO:0000313" key="3">
    <source>
        <dbReference type="Proteomes" id="UP000807469"/>
    </source>
</evidence>
<feature type="compositionally biased region" description="Polar residues" evidence="1">
    <location>
        <begin position="597"/>
        <end position="608"/>
    </location>
</feature>
<feature type="compositionally biased region" description="Polar residues" evidence="1">
    <location>
        <begin position="831"/>
        <end position="841"/>
    </location>
</feature>
<sequence>MPPPPMPAALDPTTISSLPIQPSLPISTFTPSPPSPQLLTPSLPEPSVSLQPTIVHPNVNVKYSNVHAHLPLHLAGVVDSPAMGISPLTGFANLSLLSPALPLDKNEKPRASEEAMTTEIVRDKEIGKEQVVKVHVSTSLPPPSQKIAEIAEIGVDEDAAKRESERIVVDEDVEMQDFDLERDERREAREETETTAELSSTWSPLRRTPKVGMDAVEAHTLAPSPSPESSPAVQPVSLSIGKEATPDIVAIVDDESRKAKFAASPLDSMASTPASRRSPVNSVPPDDADEVELQEKSVVSVRITSIPARHVSASLEELVAAPLDNNIASATTPNITISALKAAKTLPPDHFFDTDDEEEWKRQMEIDVDVQRLPSETKVEVAELVNDRERVEEKEEEEVEEEVDGQKEEEVEEEDDGEETPRRPSVTRRMRTPRIVSSDSSGEEEGHEVHEVSFSVPQRKRKASIDSSRSVSTAPEAEGRAKSIDGDVEMEIHETPPSTVSTIATVEAPPTSAESAAPNESPTEERRPSPEPAPQLSTNATTTSPVETTMSSTTVEPQVSSSPLPSSKSLATDGTSIKKISLKEWKLRKDQRKEQEVTTQSAQASPMSVLSALAAEDGEGSRERERENERGSMSKPIHMGGGVDVGAKEGGGTEASENASARASGVNASASTAAKTNGDRPSISNKSDVAPTPTPAPLDRSKTAWWLSQTNKPPAVEAKAKQDGSTNTIDGKPWLKVTTKLPNELKSVELSSPKVISSASPAIVSASTPSTSLPPMTAKSVVAPEESVVNGLRRPSASIPPHPQPPAPLVSSPKLPILPAKTPHFLPPRPQQSYTPPSSHSFDTREAKKELLDSPLPPLSAPLSTALPYTSAAPLPRRHSMLLDRSMSPISPDLNAHSRRSSHEDGEIEGTPQLRGYNRSNPHNVLNPRPLPPNLIKGRPNYASPSIAHSPPTGPRSSFNPPSTSPVPSFIGSSYRPPPQSASSMLTSTSSGTTSTPVSRPAPPSAPRALRQHMMNNKPGSNVMAAAAASYYHGGSNIPRGPSADRDNQRERERERDRDYSSRYLPRPRRFG</sequence>
<dbReference type="AlphaFoldDB" id="A0A9P5YQN5"/>
<feature type="compositionally biased region" description="Polar residues" evidence="1">
    <location>
        <begin position="655"/>
        <end position="675"/>
    </location>
</feature>
<keyword evidence="3" id="KW-1185">Reference proteome</keyword>
<feature type="region of interest" description="Disordered" evidence="1">
    <location>
        <begin position="751"/>
        <end position="866"/>
    </location>
</feature>
<feature type="compositionally biased region" description="Low complexity" evidence="1">
    <location>
        <begin position="507"/>
        <end position="521"/>
    </location>
</feature>
<feature type="compositionally biased region" description="Low complexity" evidence="1">
    <location>
        <begin position="560"/>
        <end position="570"/>
    </location>
</feature>
<feature type="compositionally biased region" description="Acidic residues" evidence="1">
    <location>
        <begin position="394"/>
        <end position="418"/>
    </location>
</feature>
<dbReference type="OrthoDB" id="3103239at2759"/>
<feature type="region of interest" description="Disordered" evidence="1">
    <location>
        <begin position="21"/>
        <end position="44"/>
    </location>
</feature>
<feature type="compositionally biased region" description="Low complexity" evidence="1">
    <location>
        <begin position="755"/>
        <end position="771"/>
    </location>
</feature>
<feature type="region of interest" description="Disordered" evidence="1">
    <location>
        <begin position="262"/>
        <end position="290"/>
    </location>
</feature>
<evidence type="ECO:0000256" key="1">
    <source>
        <dbReference type="SAM" id="MobiDB-lite"/>
    </source>
</evidence>
<dbReference type="EMBL" id="MU155426">
    <property type="protein sequence ID" value="KAF9473652.1"/>
    <property type="molecule type" value="Genomic_DNA"/>
</dbReference>
<feature type="region of interest" description="Disordered" evidence="1">
    <location>
        <begin position="878"/>
        <end position="1072"/>
    </location>
</feature>
<feature type="region of interest" description="Disordered" evidence="1">
    <location>
        <begin position="182"/>
        <end position="206"/>
    </location>
</feature>
<proteinExistence type="predicted"/>
<feature type="region of interest" description="Disordered" evidence="1">
    <location>
        <begin position="383"/>
        <end position="733"/>
    </location>
</feature>
<feature type="compositionally biased region" description="Basic and acidic residues" evidence="1">
    <location>
        <begin position="619"/>
        <end position="632"/>
    </location>
</feature>
<organism evidence="2 3">
    <name type="scientific">Pholiota conissans</name>
    <dbReference type="NCBI Taxonomy" id="109636"/>
    <lineage>
        <taxon>Eukaryota</taxon>
        <taxon>Fungi</taxon>
        <taxon>Dikarya</taxon>
        <taxon>Basidiomycota</taxon>
        <taxon>Agaricomycotina</taxon>
        <taxon>Agaricomycetes</taxon>
        <taxon>Agaricomycetidae</taxon>
        <taxon>Agaricales</taxon>
        <taxon>Agaricineae</taxon>
        <taxon>Strophariaceae</taxon>
        <taxon>Pholiota</taxon>
    </lineage>
</organism>
<comment type="caution">
    <text evidence="2">The sequence shown here is derived from an EMBL/GenBank/DDBJ whole genome shotgun (WGS) entry which is preliminary data.</text>
</comment>
<feature type="compositionally biased region" description="Basic and acidic residues" evidence="1">
    <location>
        <begin position="842"/>
        <end position="852"/>
    </location>
</feature>
<dbReference type="Proteomes" id="UP000807469">
    <property type="component" value="Unassembled WGS sequence"/>
</dbReference>
<feature type="compositionally biased region" description="Basic and acidic residues" evidence="1">
    <location>
        <begin position="383"/>
        <end position="393"/>
    </location>
</feature>
<feature type="compositionally biased region" description="Basic and acidic residues" evidence="1">
    <location>
        <begin position="182"/>
        <end position="192"/>
    </location>
</feature>
<evidence type="ECO:0000313" key="2">
    <source>
        <dbReference type="EMBL" id="KAF9473652.1"/>
    </source>
</evidence>
<accession>A0A9P5YQN5</accession>